<comment type="caution">
    <text evidence="1">The sequence shown here is derived from an EMBL/GenBank/DDBJ whole genome shotgun (WGS) entry which is preliminary data.</text>
</comment>
<protein>
    <submittedName>
        <fullName evidence="1">Uncharacterized protein</fullName>
    </submittedName>
</protein>
<gene>
    <name evidence="1" type="ORF">LCGC14_1811510</name>
</gene>
<evidence type="ECO:0000313" key="1">
    <source>
        <dbReference type="EMBL" id="KKL99726.1"/>
    </source>
</evidence>
<dbReference type="AlphaFoldDB" id="A0A0F9H9P5"/>
<accession>A0A0F9H9P5</accession>
<reference evidence="1" key="1">
    <citation type="journal article" date="2015" name="Nature">
        <title>Complex archaea that bridge the gap between prokaryotes and eukaryotes.</title>
        <authorList>
            <person name="Spang A."/>
            <person name="Saw J.H."/>
            <person name="Jorgensen S.L."/>
            <person name="Zaremba-Niedzwiedzka K."/>
            <person name="Martijn J."/>
            <person name="Lind A.E."/>
            <person name="van Eijk R."/>
            <person name="Schleper C."/>
            <person name="Guy L."/>
            <person name="Ettema T.J."/>
        </authorList>
    </citation>
    <scope>NUCLEOTIDE SEQUENCE</scope>
</reference>
<sequence>RETWVDGRTSASSGTAKVSAHRSIGGHAIDGFESVLAYLDVNTKPEGTSPTLDIRLQRAVVPNPDEDTDAHWDTFLAFSQVTDSAAVEKVAIASSMAITFIGSQIDFEENRDAATAERTRPGPWGDVIRVVEAMGGTVTTAAVWSLHITGTLRASD</sequence>
<dbReference type="EMBL" id="LAZR01017605">
    <property type="protein sequence ID" value="KKL99726.1"/>
    <property type="molecule type" value="Genomic_DNA"/>
</dbReference>
<proteinExistence type="predicted"/>
<name>A0A0F9H9P5_9ZZZZ</name>
<organism evidence="1">
    <name type="scientific">marine sediment metagenome</name>
    <dbReference type="NCBI Taxonomy" id="412755"/>
    <lineage>
        <taxon>unclassified sequences</taxon>
        <taxon>metagenomes</taxon>
        <taxon>ecological metagenomes</taxon>
    </lineage>
</organism>
<feature type="non-terminal residue" evidence="1">
    <location>
        <position position="1"/>
    </location>
</feature>